<comment type="caution">
    <text evidence="4">The sequence shown here is derived from an EMBL/GenBank/DDBJ whole genome shotgun (WGS) entry which is preliminary data.</text>
</comment>
<evidence type="ECO:0008006" key="6">
    <source>
        <dbReference type="Google" id="ProtNLM"/>
    </source>
</evidence>
<name>A0A430A8N4_9ENTE</name>
<dbReference type="NCBIfam" id="TIGR02532">
    <property type="entry name" value="IV_pilin_GFxxxE"/>
    <property type="match status" value="1"/>
</dbReference>
<keyword evidence="3" id="KW-1133">Transmembrane helix</keyword>
<evidence type="ECO:0000256" key="2">
    <source>
        <dbReference type="ARBA" id="ARBA00023287"/>
    </source>
</evidence>
<organism evidence="4 5">
    <name type="scientific">Vagococcus fessus</name>
    <dbReference type="NCBI Taxonomy" id="120370"/>
    <lineage>
        <taxon>Bacteria</taxon>
        <taxon>Bacillati</taxon>
        <taxon>Bacillota</taxon>
        <taxon>Bacilli</taxon>
        <taxon>Lactobacillales</taxon>
        <taxon>Enterococcaceae</taxon>
        <taxon>Vagococcus</taxon>
    </lineage>
</organism>
<evidence type="ECO:0000313" key="4">
    <source>
        <dbReference type="EMBL" id="RSU03482.1"/>
    </source>
</evidence>
<dbReference type="AlphaFoldDB" id="A0A430A8N4"/>
<protein>
    <recommendedName>
        <fullName evidence="6">Prepilin-type cleavage/methylation domain-containing protein</fullName>
    </recommendedName>
</protein>
<dbReference type="GO" id="GO:0030420">
    <property type="term" value="P:establishment of competence for transformation"/>
    <property type="evidence" value="ECO:0007669"/>
    <property type="project" value="UniProtKB-KW"/>
</dbReference>
<dbReference type="InterPro" id="IPR012902">
    <property type="entry name" value="N_methyl_site"/>
</dbReference>
<gene>
    <name evidence="4" type="ORF">CBF31_07150</name>
</gene>
<keyword evidence="2" id="KW-0178">Competence</keyword>
<dbReference type="GO" id="GO:0009986">
    <property type="term" value="C:cell surface"/>
    <property type="evidence" value="ECO:0007669"/>
    <property type="project" value="UniProtKB-SubCell"/>
</dbReference>
<evidence type="ECO:0000256" key="3">
    <source>
        <dbReference type="SAM" id="Phobius"/>
    </source>
</evidence>
<dbReference type="RefSeq" id="WP_126831691.1">
    <property type="nucleotide sequence ID" value="NZ_CBCRYB010000001.1"/>
</dbReference>
<dbReference type="Proteomes" id="UP000287101">
    <property type="component" value="Unassembled WGS sequence"/>
</dbReference>
<comment type="subcellular location">
    <subcellularLocation>
        <location evidence="1">Cell surface</location>
    </subcellularLocation>
</comment>
<keyword evidence="5" id="KW-1185">Reference proteome</keyword>
<dbReference type="Pfam" id="PF07963">
    <property type="entry name" value="N_methyl"/>
    <property type="match status" value="1"/>
</dbReference>
<sequence length="154" mass="17951">MMITENRSWRGFTLIEMVMVLFVISVIALIPNLKLPDMERKLDNQFFFEEFERLITITQESAVFSGRASRIIMKRNERSVAFDYVLSNGVKTHYYVEIPEDIRAETDTFVTFLGETGTLSKVTKFKFLLTKSQKKVVYQFYLGSGKYAKKESEV</sequence>
<keyword evidence="3" id="KW-0812">Transmembrane</keyword>
<feature type="transmembrane region" description="Helical" evidence="3">
    <location>
        <begin position="12"/>
        <end position="33"/>
    </location>
</feature>
<keyword evidence="3" id="KW-0472">Membrane</keyword>
<dbReference type="OrthoDB" id="2199641at2"/>
<dbReference type="NCBIfam" id="NF040982">
    <property type="entry name" value="ComGD"/>
    <property type="match status" value="1"/>
</dbReference>
<proteinExistence type="predicted"/>
<dbReference type="InterPro" id="IPR016785">
    <property type="entry name" value="ComGD"/>
</dbReference>
<evidence type="ECO:0000256" key="1">
    <source>
        <dbReference type="ARBA" id="ARBA00004241"/>
    </source>
</evidence>
<dbReference type="PROSITE" id="PS00409">
    <property type="entry name" value="PROKAR_NTER_METHYL"/>
    <property type="match status" value="1"/>
</dbReference>
<dbReference type="EMBL" id="NGJY01000002">
    <property type="protein sequence ID" value="RSU03482.1"/>
    <property type="molecule type" value="Genomic_DNA"/>
</dbReference>
<reference evidence="4 5" key="1">
    <citation type="submission" date="2017-05" db="EMBL/GenBank/DDBJ databases">
        <title>Vagococcus spp. assemblies.</title>
        <authorList>
            <person name="Gulvik C.A."/>
        </authorList>
    </citation>
    <scope>NUCLEOTIDE SEQUENCE [LARGE SCALE GENOMIC DNA]</scope>
    <source>
        <strain evidence="4 5">CCUG 41755</strain>
    </source>
</reference>
<evidence type="ECO:0000313" key="5">
    <source>
        <dbReference type="Proteomes" id="UP000287101"/>
    </source>
</evidence>
<accession>A0A430A8N4</accession>